<dbReference type="EC" id="2.2.1.9" evidence="7"/>
<evidence type="ECO:0000256" key="2">
    <source>
        <dbReference type="ARBA" id="ARBA00022679"/>
    </source>
</evidence>
<evidence type="ECO:0000256" key="3">
    <source>
        <dbReference type="ARBA" id="ARBA00022723"/>
    </source>
</evidence>
<dbReference type="GO" id="GO:0030145">
    <property type="term" value="F:manganese ion binding"/>
    <property type="evidence" value="ECO:0007669"/>
    <property type="project" value="UniProtKB-UniRule"/>
</dbReference>
<dbReference type="Pfam" id="PF02775">
    <property type="entry name" value="TPP_enzyme_C"/>
    <property type="match status" value="1"/>
</dbReference>
<dbReference type="Pfam" id="PF02776">
    <property type="entry name" value="TPP_enzyme_N"/>
    <property type="match status" value="1"/>
</dbReference>
<dbReference type="GO" id="GO:0030976">
    <property type="term" value="F:thiamine pyrophosphate binding"/>
    <property type="evidence" value="ECO:0007669"/>
    <property type="project" value="UniProtKB-UniRule"/>
</dbReference>
<sequence length="572" mass="64268">MTNIEYLTSYVNHFVETIKQAGVQDIVMCPGSRSTPLAYAFAKSEGFQFYRQIDERSAGYFALGIAKAKKNPVVLLCTSGTAAANFFPAIVEAYYARVPLLVITADRPHELREVGAPQAIDQLHLYGKHVKWSVDFPLPEQNEESLAFVERHIQRAVSTSRVFPMGPVHINVPFREPLLLDMEQTTSNVNMQVSEIGKLVPSEEFLEWYRDILQNEERGLFIVGDSLQTTDGFWEFAKLVRWPVLVDPLSNLRASIPAECMDLCIDQYDAILKNDAFKKVAVPNVVVRFGAQPVSKPLMLFLKSCKPSVFIAVDESPIFRDSLHIATHHVQVEAGSLWIKTLEKASSKYADSWSQANEIATNHVNSYIQNETDEGALAGMLFETLQDNSYLFASSSMPIRDLDTFFNKTTKDIQLYANRGTNGIDGVVSTAIGAQAALNRPGYLLIGDLAFLHDLNGLIVTRFHRTDMTIIVMNNDGGGIFSYLPQSTETNYFEHLFGTPTGLEFSHIAAMYNAQYSAVHSKEDFKAVLTGEKLKDIRIIEVFTNRQVNTETHRKLWDEISKELDSVWKVQL</sequence>
<comment type="subunit">
    <text evidence="7">Homodimer.</text>
</comment>
<dbReference type="GO" id="GO:0009234">
    <property type="term" value="P:menaquinone biosynthetic process"/>
    <property type="evidence" value="ECO:0007669"/>
    <property type="project" value="UniProtKB-UniRule"/>
</dbReference>
<reference evidence="11" key="1">
    <citation type="submission" date="2022-05" db="EMBL/GenBank/DDBJ databases">
        <authorList>
            <person name="Colautti A."/>
            <person name="Iacumin L."/>
        </authorList>
    </citation>
    <scope>NUCLEOTIDE SEQUENCE</scope>
    <source>
        <strain evidence="11">DSM 30747</strain>
    </source>
</reference>
<evidence type="ECO:0000256" key="1">
    <source>
        <dbReference type="ARBA" id="ARBA00022428"/>
    </source>
</evidence>
<evidence type="ECO:0000256" key="7">
    <source>
        <dbReference type="HAMAP-Rule" id="MF_01659"/>
    </source>
</evidence>
<evidence type="ECO:0000313" key="12">
    <source>
        <dbReference type="Proteomes" id="UP001152172"/>
    </source>
</evidence>
<comment type="cofactor">
    <cofactor evidence="7">
        <name>thiamine diphosphate</name>
        <dbReference type="ChEBI" id="CHEBI:58937"/>
    </cofactor>
    <text evidence="7">Binds 1 thiamine pyrophosphate per subunit.</text>
</comment>
<keyword evidence="5 7" id="KW-0786">Thiamine pyrophosphate</keyword>
<feature type="domain" description="Thiamine pyrophosphate enzyme N-terminal TPP-binding" evidence="9">
    <location>
        <begin position="12"/>
        <end position="124"/>
    </location>
</feature>
<dbReference type="GO" id="GO:0070204">
    <property type="term" value="F:2-succinyl-5-enolpyruvyl-6-hydroxy-3-cyclohexene-1-carboxylic-acid synthase activity"/>
    <property type="evidence" value="ECO:0007669"/>
    <property type="project" value="UniProtKB-UniRule"/>
</dbReference>
<gene>
    <name evidence="7 11" type="primary">menD</name>
    <name evidence="11" type="ORF">M9R61_07910</name>
</gene>
<dbReference type="InterPro" id="IPR004433">
    <property type="entry name" value="MenaQ_synth_MenD"/>
</dbReference>
<dbReference type="InterPro" id="IPR012001">
    <property type="entry name" value="Thiamin_PyroP_enz_TPP-bd_dom"/>
</dbReference>
<keyword evidence="3 7" id="KW-0479">Metal-binding</keyword>
<evidence type="ECO:0000259" key="8">
    <source>
        <dbReference type="Pfam" id="PF02775"/>
    </source>
</evidence>
<dbReference type="EMBL" id="JAMKBI010000004">
    <property type="protein sequence ID" value="MCZ8533280.1"/>
    <property type="molecule type" value="Genomic_DNA"/>
</dbReference>
<dbReference type="HAMAP" id="MF_01659">
    <property type="entry name" value="MenD"/>
    <property type="match status" value="1"/>
</dbReference>
<dbReference type="PANTHER" id="PTHR42916:SF1">
    <property type="entry name" value="PROTEIN PHYLLO, CHLOROPLASTIC"/>
    <property type="match status" value="1"/>
</dbReference>
<comment type="catalytic activity">
    <reaction evidence="7">
        <text>isochorismate + 2-oxoglutarate + H(+) = 5-enolpyruvoyl-6-hydroxy-2-succinyl-cyclohex-3-ene-1-carboxylate + CO2</text>
        <dbReference type="Rhea" id="RHEA:25593"/>
        <dbReference type="ChEBI" id="CHEBI:15378"/>
        <dbReference type="ChEBI" id="CHEBI:16526"/>
        <dbReference type="ChEBI" id="CHEBI:16810"/>
        <dbReference type="ChEBI" id="CHEBI:29780"/>
        <dbReference type="ChEBI" id="CHEBI:58818"/>
        <dbReference type="EC" id="2.2.1.9"/>
    </reaction>
</comment>
<organism evidence="11 12">
    <name type="scientific">Psychrobacillus psychrodurans</name>
    <dbReference type="NCBI Taxonomy" id="126157"/>
    <lineage>
        <taxon>Bacteria</taxon>
        <taxon>Bacillati</taxon>
        <taxon>Bacillota</taxon>
        <taxon>Bacilli</taxon>
        <taxon>Bacillales</taxon>
        <taxon>Bacillaceae</taxon>
        <taxon>Psychrobacillus</taxon>
    </lineage>
</organism>
<comment type="similarity">
    <text evidence="7">Belongs to the TPP enzyme family. MenD subfamily.</text>
</comment>
<dbReference type="RefSeq" id="WP_269921685.1">
    <property type="nucleotide sequence ID" value="NZ_JAMKBI010000004.1"/>
</dbReference>
<feature type="domain" description="Menaquinone biosynthesis protein MenD middle" evidence="10">
    <location>
        <begin position="216"/>
        <end position="392"/>
    </location>
</feature>
<dbReference type="GO" id="GO:0000287">
    <property type="term" value="F:magnesium ion binding"/>
    <property type="evidence" value="ECO:0007669"/>
    <property type="project" value="UniProtKB-UniRule"/>
</dbReference>
<keyword evidence="1 7" id="KW-0474">Menaquinone biosynthesis</keyword>
<keyword evidence="12" id="KW-1185">Reference proteome</keyword>
<keyword evidence="6 7" id="KW-0464">Manganese</keyword>
<dbReference type="InterPro" id="IPR029061">
    <property type="entry name" value="THDP-binding"/>
</dbReference>
<comment type="cofactor">
    <cofactor evidence="7">
        <name>Mg(2+)</name>
        <dbReference type="ChEBI" id="CHEBI:18420"/>
    </cofactor>
    <cofactor evidence="7">
        <name>Mn(2+)</name>
        <dbReference type="ChEBI" id="CHEBI:29035"/>
    </cofactor>
</comment>
<dbReference type="Proteomes" id="UP001152172">
    <property type="component" value="Unassembled WGS sequence"/>
</dbReference>
<dbReference type="SUPFAM" id="SSF52518">
    <property type="entry name" value="Thiamin diphosphate-binding fold (THDP-binding)"/>
    <property type="match status" value="2"/>
</dbReference>
<dbReference type="Gene3D" id="3.40.50.970">
    <property type="match status" value="2"/>
</dbReference>
<dbReference type="SUPFAM" id="SSF52467">
    <property type="entry name" value="DHS-like NAD/FAD-binding domain"/>
    <property type="match status" value="1"/>
</dbReference>
<dbReference type="Pfam" id="PF16582">
    <property type="entry name" value="TPP_enzyme_M_2"/>
    <property type="match status" value="1"/>
</dbReference>
<evidence type="ECO:0000259" key="9">
    <source>
        <dbReference type="Pfam" id="PF02776"/>
    </source>
</evidence>
<comment type="pathway">
    <text evidence="7">Quinol/quinone metabolism; menaquinone biosynthesis.</text>
</comment>
<protein>
    <recommendedName>
        <fullName evidence="7">2-succinyl-5-enolpyruvyl-6-hydroxy-3-cyclohexene-1-carboxylate synthase</fullName>
        <shortName evidence="7">SEPHCHC synthase</shortName>
        <ecNumber evidence="7">2.2.1.9</ecNumber>
    </recommendedName>
    <alternativeName>
        <fullName evidence="7">Menaquinone biosynthesis protein MenD</fullName>
    </alternativeName>
</protein>
<feature type="domain" description="Thiamine pyrophosphate enzyme TPP-binding" evidence="8">
    <location>
        <begin position="427"/>
        <end position="529"/>
    </location>
</feature>
<dbReference type="InterPro" id="IPR011766">
    <property type="entry name" value="TPP_enzyme_TPP-bd"/>
</dbReference>
<comment type="pathway">
    <text evidence="7">Quinol/quinone metabolism; 1,4-dihydroxy-2-naphthoate biosynthesis; 1,4-dihydroxy-2-naphthoate from chorismate: step 2/7.</text>
</comment>
<dbReference type="InterPro" id="IPR032264">
    <property type="entry name" value="MenD_middle"/>
</dbReference>
<dbReference type="CDD" id="cd07037">
    <property type="entry name" value="TPP_PYR_MenD"/>
    <property type="match status" value="1"/>
</dbReference>
<dbReference type="PIRSF" id="PIRSF004983">
    <property type="entry name" value="MenD"/>
    <property type="match status" value="1"/>
</dbReference>
<dbReference type="InterPro" id="IPR029035">
    <property type="entry name" value="DHS-like_NAD/FAD-binding_dom"/>
</dbReference>
<comment type="caution">
    <text evidence="11">The sequence shown here is derived from an EMBL/GenBank/DDBJ whole genome shotgun (WGS) entry which is preliminary data.</text>
</comment>
<proteinExistence type="inferred from homology"/>
<evidence type="ECO:0000256" key="5">
    <source>
        <dbReference type="ARBA" id="ARBA00023052"/>
    </source>
</evidence>
<accession>A0A9X3R9B6</accession>
<evidence type="ECO:0000313" key="11">
    <source>
        <dbReference type="EMBL" id="MCZ8533280.1"/>
    </source>
</evidence>
<dbReference type="Gene3D" id="3.40.50.1220">
    <property type="entry name" value="TPP-binding domain"/>
    <property type="match status" value="1"/>
</dbReference>
<dbReference type="NCBIfam" id="TIGR00173">
    <property type="entry name" value="menD"/>
    <property type="match status" value="1"/>
</dbReference>
<dbReference type="CDD" id="cd02009">
    <property type="entry name" value="TPP_SHCHC_synthase"/>
    <property type="match status" value="1"/>
</dbReference>
<evidence type="ECO:0000256" key="6">
    <source>
        <dbReference type="ARBA" id="ARBA00023211"/>
    </source>
</evidence>
<dbReference type="AlphaFoldDB" id="A0A9X3R9B6"/>
<name>A0A9X3R9B6_9BACI</name>
<evidence type="ECO:0000259" key="10">
    <source>
        <dbReference type="Pfam" id="PF16582"/>
    </source>
</evidence>
<comment type="function">
    <text evidence="7">Catalyzes the thiamine diphosphate-dependent decarboxylation of 2-oxoglutarate and the subsequent addition of the resulting succinic semialdehyde-thiamine pyrophosphate anion to isochorismate to yield 2-succinyl-5-enolpyruvyl-6-hydroxy-3-cyclohexene-1-carboxylate (SEPHCHC).</text>
</comment>
<keyword evidence="4 7" id="KW-0460">Magnesium</keyword>
<dbReference type="PANTHER" id="PTHR42916">
    <property type="entry name" value="2-SUCCINYL-5-ENOLPYRUVYL-6-HYDROXY-3-CYCLOHEXENE-1-CARBOXYLATE SYNTHASE"/>
    <property type="match status" value="1"/>
</dbReference>
<evidence type="ECO:0000256" key="4">
    <source>
        <dbReference type="ARBA" id="ARBA00022842"/>
    </source>
</evidence>
<keyword evidence="2 7" id="KW-0808">Transferase</keyword>